<proteinExistence type="predicted"/>
<gene>
    <name evidence="2" type="ORF">YANPRGVA_CDS0183</name>
</gene>
<organism evidence="2">
    <name type="scientific">Salmonella phage vB_STmST313_KE28</name>
    <dbReference type="NCBI Taxonomy" id="3161179"/>
    <lineage>
        <taxon>Viruses</taxon>
        <taxon>Duplodnaviria</taxon>
        <taxon>Heunggongvirae</taxon>
        <taxon>Uroviricota</taxon>
        <taxon>Caudoviricetes</taxon>
        <taxon>Pantevenvirales</taxon>
        <taxon>Ackermannviridae</taxon>
        <taxon>Cvivirinae</taxon>
        <taxon>Kuttervirus</taxon>
    </lineage>
</organism>
<dbReference type="SMR" id="A0AAU8GK75"/>
<dbReference type="InterPro" id="IPR036736">
    <property type="entry name" value="ACP-like_sf"/>
</dbReference>
<dbReference type="SUPFAM" id="SSF47336">
    <property type="entry name" value="ACP-like"/>
    <property type="match status" value="1"/>
</dbReference>
<dbReference type="Gene3D" id="1.10.1200.10">
    <property type="entry name" value="ACP-like"/>
    <property type="match status" value="1"/>
</dbReference>
<evidence type="ECO:0000259" key="1">
    <source>
        <dbReference type="PROSITE" id="PS50075"/>
    </source>
</evidence>
<protein>
    <submittedName>
        <fullName evidence="2">Acyl carrier protein</fullName>
    </submittedName>
</protein>
<evidence type="ECO:0000313" key="2">
    <source>
        <dbReference type="EMBL" id="XCH41359.1"/>
    </source>
</evidence>
<dbReference type="InterPro" id="IPR009081">
    <property type="entry name" value="PP-bd_ACP"/>
</dbReference>
<dbReference type="Pfam" id="PF00550">
    <property type="entry name" value="PP-binding"/>
    <property type="match status" value="1"/>
</dbReference>
<dbReference type="PROSITE" id="PS50075">
    <property type="entry name" value="CARRIER"/>
    <property type="match status" value="1"/>
</dbReference>
<name>A0AAU8GK75_9CAUD</name>
<sequence>MLMSNKPTYVEVMRHLAQYATDNLNLEVSDEDKSSIKGIVDAEVIMNDALDKLAGLRTKKDLGGDDLDAIEIVMELEEEFNVEISDGWLGGKGDDPTMGELAEYVVALRK</sequence>
<feature type="domain" description="Carrier" evidence="1">
    <location>
        <begin position="31"/>
        <end position="109"/>
    </location>
</feature>
<accession>A0AAU8GK75</accession>
<reference evidence="2" key="1">
    <citation type="submission" date="2024-05" db="EMBL/GenBank/DDBJ databases">
        <authorList>
            <person name="Mugo M.M."/>
            <person name="Musyoki A.M."/>
            <person name="Makumi A.M."/>
            <person name="Mutai I."/>
            <person name="Drechsel O."/>
            <person name="Kering K.K."/>
            <person name="Muturi P."/>
            <person name="Mbae C.K."/>
            <person name="Kariuki S.M."/>
        </authorList>
    </citation>
    <scope>NUCLEOTIDE SEQUENCE</scope>
</reference>
<dbReference type="EMBL" id="PP856727">
    <property type="protein sequence ID" value="XCH41359.1"/>
    <property type="molecule type" value="Genomic_DNA"/>
</dbReference>